<dbReference type="InterPro" id="IPR051137">
    <property type="entry name" value="PP4R3-like"/>
</dbReference>
<dbReference type="Proteomes" id="UP001632038">
    <property type="component" value="Unassembled WGS sequence"/>
</dbReference>
<gene>
    <name evidence="2" type="ORF">CASFOL_021702</name>
</gene>
<accession>A0ABD3CXB3</accession>
<dbReference type="EMBL" id="JAVIJP010000028">
    <property type="protein sequence ID" value="KAL3634648.1"/>
    <property type="molecule type" value="Genomic_DNA"/>
</dbReference>
<dbReference type="Pfam" id="PF22972">
    <property type="entry name" value="EVH1_PP4R3"/>
    <property type="match status" value="1"/>
</dbReference>
<feature type="domain" description="PP4R3 EVH1-like" evidence="1">
    <location>
        <begin position="162"/>
        <end position="261"/>
    </location>
</feature>
<name>A0ABD3CXB3_9LAMI</name>
<evidence type="ECO:0000313" key="3">
    <source>
        <dbReference type="Proteomes" id="UP001632038"/>
    </source>
</evidence>
<dbReference type="PANTHER" id="PTHR23318:SF0">
    <property type="entry name" value="SERINE_THREONINE-PROTEIN PHOSPHATASE 4 REGULATORY SUBUNIT 3"/>
    <property type="match status" value="1"/>
</dbReference>
<reference evidence="3" key="1">
    <citation type="journal article" date="2024" name="IScience">
        <title>Strigolactones Initiate the Formation of Haustorium-like Structures in Castilleja.</title>
        <authorList>
            <person name="Buerger M."/>
            <person name="Peterson D."/>
            <person name="Chory J."/>
        </authorList>
    </citation>
    <scope>NUCLEOTIDE SEQUENCE [LARGE SCALE GENOMIC DNA]</scope>
</reference>
<dbReference type="SUPFAM" id="SSF50729">
    <property type="entry name" value="PH domain-like"/>
    <property type="match status" value="2"/>
</dbReference>
<evidence type="ECO:0000259" key="1">
    <source>
        <dbReference type="Pfam" id="PF22972"/>
    </source>
</evidence>
<keyword evidence="3" id="KW-1185">Reference proteome</keyword>
<evidence type="ECO:0000313" key="2">
    <source>
        <dbReference type="EMBL" id="KAL3634648.1"/>
    </source>
</evidence>
<protein>
    <recommendedName>
        <fullName evidence="1">PP4R3 EVH1-like domain-containing protein</fullName>
    </recommendedName>
</protein>
<dbReference type="Gene3D" id="2.30.29.30">
    <property type="entry name" value="Pleckstrin-homology domain (PH domain)/Phosphotyrosine-binding domain (PTB)"/>
    <property type="match status" value="2"/>
</dbReference>
<proteinExistence type="predicted"/>
<comment type="caution">
    <text evidence="2">The sequence shown here is derived from an EMBL/GenBank/DDBJ whole genome shotgun (WGS) entry which is preliminary data.</text>
</comment>
<dbReference type="PANTHER" id="PTHR23318">
    <property type="entry name" value="ATP SYNTHASE GAMMA-RELATED"/>
    <property type="match status" value="1"/>
</dbReference>
<dbReference type="InterPro" id="IPR055236">
    <property type="entry name" value="EVH1_PP4R3"/>
</dbReference>
<organism evidence="2 3">
    <name type="scientific">Castilleja foliolosa</name>
    <dbReference type="NCBI Taxonomy" id="1961234"/>
    <lineage>
        <taxon>Eukaryota</taxon>
        <taxon>Viridiplantae</taxon>
        <taxon>Streptophyta</taxon>
        <taxon>Embryophyta</taxon>
        <taxon>Tracheophyta</taxon>
        <taxon>Spermatophyta</taxon>
        <taxon>Magnoliopsida</taxon>
        <taxon>eudicotyledons</taxon>
        <taxon>Gunneridae</taxon>
        <taxon>Pentapetalae</taxon>
        <taxon>asterids</taxon>
        <taxon>lamiids</taxon>
        <taxon>Lamiales</taxon>
        <taxon>Orobanchaceae</taxon>
        <taxon>Pedicularideae</taxon>
        <taxon>Castillejinae</taxon>
        <taxon>Castilleja</taxon>
    </lineage>
</organism>
<dbReference type="InterPro" id="IPR011993">
    <property type="entry name" value="PH-like_dom_sf"/>
</dbReference>
<dbReference type="AlphaFoldDB" id="A0ABD3CXB3"/>
<sequence length="308" mass="36108">MNHTSYPIIVKVFRTNDENKWDEIGTGIFTFQAFQGREKDYMGLIVVDKDTNKILLKHRISFDCIYRMEVNIILWKEPTSLTQWALSFSDHRYCADIFGFMLNEARCAKMTALTIMEANIIKEQRSARILEAIRNAARIPSRNAIKSSPELSQYNKRSGFQNRVKLYRMNIKGKWDDVGTGLAGFDFFDEISRELGSLLVVDEDTNITLLKHHISDDDIYRKEEDTLIFWKEPITSVQWALSFQEPAQCTYIWDRIRNEARNAQYNLLANQRDYKKECEEMARQAQLKKVCEKMARQEKTGENALKEE</sequence>